<evidence type="ECO:0000313" key="3">
    <source>
        <dbReference type="Proteomes" id="UP001176941"/>
    </source>
</evidence>
<name>A0ABN8ZMP2_RANTA</name>
<proteinExistence type="predicted"/>
<organism evidence="2 3">
    <name type="scientific">Rangifer tarandus platyrhynchus</name>
    <name type="common">Svalbard reindeer</name>
    <dbReference type="NCBI Taxonomy" id="3082113"/>
    <lineage>
        <taxon>Eukaryota</taxon>
        <taxon>Metazoa</taxon>
        <taxon>Chordata</taxon>
        <taxon>Craniata</taxon>
        <taxon>Vertebrata</taxon>
        <taxon>Euteleostomi</taxon>
        <taxon>Mammalia</taxon>
        <taxon>Eutheria</taxon>
        <taxon>Laurasiatheria</taxon>
        <taxon>Artiodactyla</taxon>
        <taxon>Ruminantia</taxon>
        <taxon>Pecora</taxon>
        <taxon>Cervidae</taxon>
        <taxon>Odocoileinae</taxon>
        <taxon>Rangifer</taxon>
    </lineage>
</organism>
<protein>
    <submittedName>
        <fullName evidence="2">Uncharacterized protein</fullName>
    </submittedName>
</protein>
<keyword evidence="3" id="KW-1185">Reference proteome</keyword>
<dbReference type="Proteomes" id="UP001176941">
    <property type="component" value="Chromosome 4"/>
</dbReference>
<sequence length="143" mass="15207">MRSGGGDDAQRAGDEQSWPGRLHGHPNPPALDGFRSPAKLGLPGPPPPSASPSRARAAMDFVSGPETPQSPGADSPAPPEHLFWLGLRRWPQVRPPPAPRPILTGPSSQLLLQVPSTPNRPSEHSTPTLKPHTPAEVSSNMRR</sequence>
<evidence type="ECO:0000256" key="1">
    <source>
        <dbReference type="SAM" id="MobiDB-lite"/>
    </source>
</evidence>
<dbReference type="EMBL" id="OX459940">
    <property type="protein sequence ID" value="CAI9174740.1"/>
    <property type="molecule type" value="Genomic_DNA"/>
</dbReference>
<gene>
    <name evidence="2" type="ORF">MRATA1EN1_LOCUS23702</name>
</gene>
<feature type="region of interest" description="Disordered" evidence="1">
    <location>
        <begin position="1"/>
        <end position="143"/>
    </location>
</feature>
<feature type="compositionally biased region" description="Polar residues" evidence="1">
    <location>
        <begin position="107"/>
        <end position="128"/>
    </location>
</feature>
<evidence type="ECO:0000313" key="2">
    <source>
        <dbReference type="EMBL" id="CAI9174740.1"/>
    </source>
</evidence>
<accession>A0ABN8ZMP2</accession>
<reference evidence="2" key="1">
    <citation type="submission" date="2023-04" db="EMBL/GenBank/DDBJ databases">
        <authorList>
            <consortium name="ELIXIR-Norway"/>
        </authorList>
    </citation>
    <scope>NUCLEOTIDE SEQUENCE [LARGE SCALE GENOMIC DNA]</scope>
</reference>